<comment type="caution">
    <text evidence="2">The sequence shown here is derived from an EMBL/GenBank/DDBJ whole genome shotgun (WGS) entry which is preliminary data.</text>
</comment>
<gene>
    <name evidence="2" type="ORF">ACAOBT_LOCUS20394</name>
</gene>
<feature type="compositionally biased region" description="Polar residues" evidence="1">
    <location>
        <begin position="47"/>
        <end position="57"/>
    </location>
</feature>
<protein>
    <submittedName>
        <fullName evidence="2">Uncharacterized protein</fullName>
    </submittedName>
</protein>
<feature type="region of interest" description="Disordered" evidence="1">
    <location>
        <begin position="47"/>
        <end position="67"/>
    </location>
</feature>
<dbReference type="EMBL" id="CAKOFQ010007120">
    <property type="protein sequence ID" value="CAH1991616.1"/>
    <property type="molecule type" value="Genomic_DNA"/>
</dbReference>
<dbReference type="Proteomes" id="UP001152888">
    <property type="component" value="Unassembled WGS sequence"/>
</dbReference>
<reference evidence="2" key="1">
    <citation type="submission" date="2022-03" db="EMBL/GenBank/DDBJ databases">
        <authorList>
            <person name="Sayadi A."/>
        </authorList>
    </citation>
    <scope>NUCLEOTIDE SEQUENCE</scope>
</reference>
<feature type="compositionally biased region" description="Polar residues" evidence="1">
    <location>
        <begin position="80"/>
        <end position="89"/>
    </location>
</feature>
<feature type="region of interest" description="Disordered" evidence="1">
    <location>
        <begin position="1"/>
        <end position="23"/>
    </location>
</feature>
<dbReference type="PANTHER" id="PTHR34239">
    <property type="entry name" value="APPLE DOMAIN-CONTAINING PROTEIN"/>
    <property type="match status" value="1"/>
</dbReference>
<organism evidence="2 3">
    <name type="scientific">Acanthoscelides obtectus</name>
    <name type="common">Bean weevil</name>
    <name type="synonym">Bruchus obtectus</name>
    <dbReference type="NCBI Taxonomy" id="200917"/>
    <lineage>
        <taxon>Eukaryota</taxon>
        <taxon>Metazoa</taxon>
        <taxon>Ecdysozoa</taxon>
        <taxon>Arthropoda</taxon>
        <taxon>Hexapoda</taxon>
        <taxon>Insecta</taxon>
        <taxon>Pterygota</taxon>
        <taxon>Neoptera</taxon>
        <taxon>Endopterygota</taxon>
        <taxon>Coleoptera</taxon>
        <taxon>Polyphaga</taxon>
        <taxon>Cucujiformia</taxon>
        <taxon>Chrysomeloidea</taxon>
        <taxon>Chrysomelidae</taxon>
        <taxon>Bruchinae</taxon>
        <taxon>Bruchini</taxon>
        <taxon>Acanthoscelides</taxon>
    </lineage>
</organism>
<dbReference type="OrthoDB" id="6781122at2759"/>
<evidence type="ECO:0000313" key="3">
    <source>
        <dbReference type="Proteomes" id="UP001152888"/>
    </source>
</evidence>
<sequence>MADRSKKRPRSSDRKHLDSSEIKSMFKTVMRRLSAIEQEQKRYRRSLTPSFDYSTGSDNDLDYDDDADADELITGEDESQSVQGNNNAPESVAADNLIPTTVNISSILGEDEIQERVFSEPILEELVPRYTKVLLGGLKEEVKTDLIKKYLPPENFKVIVSPVINPEVKVAVQENTLKRDARLSNLQGQVAAVISILRLQMTRYACFVMFFIMNQCQEGSFYC</sequence>
<proteinExistence type="predicted"/>
<dbReference type="AlphaFoldDB" id="A0A9P0LI18"/>
<name>A0A9P0LI18_ACAOB</name>
<evidence type="ECO:0000256" key="1">
    <source>
        <dbReference type="SAM" id="MobiDB-lite"/>
    </source>
</evidence>
<dbReference type="PANTHER" id="PTHR34239:SF2">
    <property type="entry name" value="TRANSPOSABLE ELEMENT P TRANSPOSASE_THAP9 CONSERVED DOMAIN-CONTAINING PROTEIN"/>
    <property type="match status" value="1"/>
</dbReference>
<keyword evidence="3" id="KW-1185">Reference proteome</keyword>
<feature type="compositionally biased region" description="Basic and acidic residues" evidence="1">
    <location>
        <begin position="1"/>
        <end position="21"/>
    </location>
</feature>
<accession>A0A9P0LI18</accession>
<feature type="region of interest" description="Disordered" evidence="1">
    <location>
        <begin position="75"/>
        <end position="94"/>
    </location>
</feature>
<evidence type="ECO:0000313" key="2">
    <source>
        <dbReference type="EMBL" id="CAH1991616.1"/>
    </source>
</evidence>